<dbReference type="SUPFAM" id="SSF56219">
    <property type="entry name" value="DNase I-like"/>
    <property type="match status" value="1"/>
</dbReference>
<reference evidence="2" key="1">
    <citation type="submission" date="2025-08" db="UniProtKB">
        <authorList>
            <consortium name="RefSeq"/>
        </authorList>
    </citation>
    <scope>IDENTIFICATION</scope>
</reference>
<sequence>MGLKPRQGTLSSETMTALHHTLAAFLQLCQYLLEKKNFHYVLLGKFQTDNLEFRFSQYRQMSGSNYLVFRRFSSGLATQTGKKAYVTETATKRNHISVCDGPSESLVTRMNAGNESRQEAVCRKMEDLNTAKTKVIIGQWNVRTMYEAGKLAQVTAEMRRYGLHVLGISESQWTGSGRLRTATGETLIYSGREDNRHREGGAVILIRDLRNASWSGNRSTAE</sequence>
<proteinExistence type="predicted"/>
<keyword evidence="1" id="KW-1185">Reference proteome</keyword>
<protein>
    <submittedName>
        <fullName evidence="2">Craniofacial development protein 2-like</fullName>
    </submittedName>
</protein>
<organism evidence="1 2">
    <name type="scientific">Aplysia californica</name>
    <name type="common">California sea hare</name>
    <dbReference type="NCBI Taxonomy" id="6500"/>
    <lineage>
        <taxon>Eukaryota</taxon>
        <taxon>Metazoa</taxon>
        <taxon>Spiralia</taxon>
        <taxon>Lophotrochozoa</taxon>
        <taxon>Mollusca</taxon>
        <taxon>Gastropoda</taxon>
        <taxon>Heterobranchia</taxon>
        <taxon>Euthyneura</taxon>
        <taxon>Tectipleura</taxon>
        <taxon>Aplysiida</taxon>
        <taxon>Aplysioidea</taxon>
        <taxon>Aplysiidae</taxon>
        <taxon>Aplysia</taxon>
    </lineage>
</organism>
<dbReference type="InterPro" id="IPR036691">
    <property type="entry name" value="Endo/exonu/phosph_ase_sf"/>
</dbReference>
<evidence type="ECO:0000313" key="1">
    <source>
        <dbReference type="Proteomes" id="UP000694888"/>
    </source>
</evidence>
<dbReference type="Proteomes" id="UP000694888">
    <property type="component" value="Unplaced"/>
</dbReference>
<name>A0ABM0K9H8_APLCA</name>
<evidence type="ECO:0000313" key="2">
    <source>
        <dbReference type="RefSeq" id="XP_005112107.1"/>
    </source>
</evidence>
<gene>
    <name evidence="2" type="primary">LOC101863398</name>
</gene>
<dbReference type="RefSeq" id="XP_005112107.1">
    <property type="nucleotide sequence ID" value="XM_005112050.1"/>
</dbReference>
<accession>A0ABM0K9H8</accession>
<dbReference type="GeneID" id="101863398"/>